<keyword evidence="6 8" id="KW-0067">ATP-binding</keyword>
<dbReference type="Gene3D" id="3.40.50.620">
    <property type="entry name" value="HUPs"/>
    <property type="match status" value="1"/>
</dbReference>
<dbReference type="UniPathway" id="UPA00028">
    <property type="reaction ID" value="UER00005"/>
</dbReference>
<dbReference type="NCBIfam" id="TIGR00018">
    <property type="entry name" value="panC"/>
    <property type="match status" value="1"/>
</dbReference>
<keyword evidence="8" id="KW-0963">Cytoplasm</keyword>
<dbReference type="Gene3D" id="3.30.1300.10">
    <property type="entry name" value="Pantoate-beta-alanine ligase, C-terminal domain"/>
    <property type="match status" value="1"/>
</dbReference>
<feature type="binding site" evidence="8">
    <location>
        <begin position="148"/>
        <end position="151"/>
    </location>
    <ligand>
        <name>ATP</name>
        <dbReference type="ChEBI" id="CHEBI:30616"/>
    </ligand>
</feature>
<dbReference type="Proteomes" id="UP000321891">
    <property type="component" value="Unassembled WGS sequence"/>
</dbReference>
<sequence length="279" mass="30070">MKLITTRQDLTDCVTGWHRNGDTIGVVPTMGSLHTGHLTLVKALDGKVTRRIVTVFVNPIQFNNADDFRLYPRGLEADAALLEKTGNVDVLYAPDASQMYAPGFATRVMVSGLDSMLCGADRPGHFDGVATVVTKLLLQTRANIAAFGEKDFQQLCLIRRMIQDLDLPVSVLPVPTVREADGLALSSRNKRLSPEQRQQAVALPTALKACITAMKQGGTVEATLGVCSNALKQAGFVVHYLDLRSGSTLQPTQASDPTARLFVAASLGDIRLIDNMPLA</sequence>
<dbReference type="Pfam" id="PF02569">
    <property type="entry name" value="Pantoate_ligase"/>
    <property type="match status" value="1"/>
</dbReference>
<evidence type="ECO:0000256" key="3">
    <source>
        <dbReference type="ARBA" id="ARBA00022598"/>
    </source>
</evidence>
<protein>
    <recommendedName>
        <fullName evidence="8">Pantothenate synthetase</fullName>
        <shortName evidence="8">PS</shortName>
        <ecNumber evidence="8">6.3.2.1</ecNumber>
    </recommendedName>
    <alternativeName>
        <fullName evidence="8">Pantoate--beta-alanine ligase</fullName>
    </alternativeName>
    <alternativeName>
        <fullName evidence="8">Pantoate-activating enzyme</fullName>
    </alternativeName>
</protein>
<evidence type="ECO:0000313" key="12">
    <source>
        <dbReference type="Proteomes" id="UP000321891"/>
    </source>
</evidence>
<dbReference type="PANTHER" id="PTHR21299:SF1">
    <property type="entry name" value="PANTOATE--BETA-ALANINE LIGASE"/>
    <property type="match status" value="1"/>
</dbReference>
<dbReference type="GO" id="GO:0005524">
    <property type="term" value="F:ATP binding"/>
    <property type="evidence" value="ECO:0007669"/>
    <property type="project" value="UniProtKB-KW"/>
</dbReference>
<dbReference type="GO" id="GO:0004592">
    <property type="term" value="F:pantoate-beta-alanine ligase activity"/>
    <property type="evidence" value="ECO:0007669"/>
    <property type="project" value="UniProtKB-UniRule"/>
</dbReference>
<dbReference type="InterPro" id="IPR014729">
    <property type="entry name" value="Rossmann-like_a/b/a_fold"/>
</dbReference>
<comment type="subunit">
    <text evidence="8">Homodimer.</text>
</comment>
<evidence type="ECO:0000256" key="5">
    <source>
        <dbReference type="ARBA" id="ARBA00022741"/>
    </source>
</evidence>
<evidence type="ECO:0000256" key="4">
    <source>
        <dbReference type="ARBA" id="ARBA00022655"/>
    </source>
</evidence>
<dbReference type="InterPro" id="IPR003721">
    <property type="entry name" value="Pantoate_ligase"/>
</dbReference>
<keyword evidence="3 8" id="KW-0436">Ligase</keyword>
<feature type="active site" description="Proton donor" evidence="8">
    <location>
        <position position="37"/>
    </location>
</feature>
<reference evidence="9 11" key="1">
    <citation type="submission" date="2012-11" db="EMBL/GenBank/DDBJ databases">
        <title>Whole genome sequence of Acetobacter cibinongensis 4H-1.</title>
        <authorList>
            <person name="Azuma Y."/>
            <person name="Higashiura N."/>
            <person name="Hirakawa H."/>
            <person name="Matsushita K."/>
        </authorList>
    </citation>
    <scope>NUCLEOTIDE SEQUENCE [LARGE SCALE GENOMIC DNA]</scope>
    <source>
        <strain evidence="9 11">4H-1</strain>
    </source>
</reference>
<feature type="binding site" evidence="8">
    <location>
        <position position="154"/>
    </location>
    <ligand>
        <name>(R)-pantoate</name>
        <dbReference type="ChEBI" id="CHEBI:15980"/>
    </ligand>
</feature>
<dbReference type="RefSeq" id="WP_048837963.1">
    <property type="nucleotide sequence ID" value="NZ_BAMV01000008.1"/>
</dbReference>
<comment type="miscellaneous">
    <text evidence="8">The reaction proceeds by a bi uni uni bi ping pong mechanism.</text>
</comment>
<reference evidence="10 12" key="2">
    <citation type="submission" date="2019-07" db="EMBL/GenBank/DDBJ databases">
        <title>Whole genome shotgun sequence of Acetobacter cibinongensis NBRC 16605.</title>
        <authorList>
            <person name="Hosoyama A."/>
            <person name="Uohara A."/>
            <person name="Ohji S."/>
            <person name="Ichikawa N."/>
        </authorList>
    </citation>
    <scope>NUCLEOTIDE SEQUENCE [LARGE SCALE GENOMIC DNA]</scope>
    <source>
        <strain evidence="10 12">NBRC 16605</strain>
    </source>
</reference>
<dbReference type="HAMAP" id="MF_00158">
    <property type="entry name" value="PanC"/>
    <property type="match status" value="1"/>
</dbReference>
<comment type="similarity">
    <text evidence="2 8">Belongs to the pantothenate synthetase family.</text>
</comment>
<comment type="subcellular location">
    <subcellularLocation>
        <location evidence="8">Cytoplasm</location>
    </subcellularLocation>
</comment>
<dbReference type="AlphaFoldDB" id="A0A0D6N1K0"/>
<comment type="catalytic activity">
    <reaction evidence="7 8">
        <text>(R)-pantoate + beta-alanine + ATP = (R)-pantothenate + AMP + diphosphate + H(+)</text>
        <dbReference type="Rhea" id="RHEA:10912"/>
        <dbReference type="ChEBI" id="CHEBI:15378"/>
        <dbReference type="ChEBI" id="CHEBI:15980"/>
        <dbReference type="ChEBI" id="CHEBI:29032"/>
        <dbReference type="ChEBI" id="CHEBI:30616"/>
        <dbReference type="ChEBI" id="CHEBI:33019"/>
        <dbReference type="ChEBI" id="CHEBI:57966"/>
        <dbReference type="ChEBI" id="CHEBI:456215"/>
        <dbReference type="EC" id="6.3.2.1"/>
    </reaction>
</comment>
<feature type="binding site" evidence="8">
    <location>
        <begin position="30"/>
        <end position="37"/>
    </location>
    <ligand>
        <name>ATP</name>
        <dbReference type="ChEBI" id="CHEBI:30616"/>
    </ligand>
</feature>
<keyword evidence="4 8" id="KW-0566">Pantothenate biosynthesis</keyword>
<accession>A0A0D6N1K0</accession>
<dbReference type="GO" id="GO:0005829">
    <property type="term" value="C:cytosol"/>
    <property type="evidence" value="ECO:0007669"/>
    <property type="project" value="TreeGrafter"/>
</dbReference>
<evidence type="ECO:0000256" key="2">
    <source>
        <dbReference type="ARBA" id="ARBA00009256"/>
    </source>
</evidence>
<comment type="caution">
    <text evidence="9">The sequence shown here is derived from an EMBL/GenBank/DDBJ whole genome shotgun (WGS) entry which is preliminary data.</text>
</comment>
<proteinExistence type="inferred from homology"/>
<accession>A0A6N3SKB5</accession>
<comment type="pathway">
    <text evidence="1 8">Cofactor biosynthesis; (R)-pantothenate biosynthesis; (R)-pantothenate from (R)-pantoate and beta-alanine: step 1/1.</text>
</comment>
<gene>
    <name evidence="8 10" type="primary">panC</name>
    <name evidence="9" type="ORF">Abci_008_005</name>
    <name evidence="10" type="ORF">ACI01nite_00940</name>
</gene>
<feature type="binding site" evidence="8">
    <location>
        <begin position="185"/>
        <end position="188"/>
    </location>
    <ligand>
        <name>ATP</name>
        <dbReference type="ChEBI" id="CHEBI:30616"/>
    </ligand>
</feature>
<evidence type="ECO:0000256" key="7">
    <source>
        <dbReference type="ARBA" id="ARBA00048258"/>
    </source>
</evidence>
<evidence type="ECO:0000256" key="8">
    <source>
        <dbReference type="HAMAP-Rule" id="MF_00158"/>
    </source>
</evidence>
<dbReference type="InterPro" id="IPR042176">
    <property type="entry name" value="Pantoate_ligase_C"/>
</dbReference>
<evidence type="ECO:0000313" key="11">
    <source>
        <dbReference type="Proteomes" id="UP000032671"/>
    </source>
</evidence>
<evidence type="ECO:0000313" key="9">
    <source>
        <dbReference type="EMBL" id="GAN59872.1"/>
    </source>
</evidence>
<feature type="binding site" evidence="8">
    <location>
        <position position="61"/>
    </location>
    <ligand>
        <name>beta-alanine</name>
        <dbReference type="ChEBI" id="CHEBI:57966"/>
    </ligand>
</feature>
<evidence type="ECO:0000256" key="6">
    <source>
        <dbReference type="ARBA" id="ARBA00022840"/>
    </source>
</evidence>
<dbReference type="PANTHER" id="PTHR21299">
    <property type="entry name" value="CYTIDYLATE KINASE/PANTOATE-BETA-ALANINE LIGASE"/>
    <property type="match status" value="1"/>
</dbReference>
<dbReference type="EMBL" id="BJVU01000001">
    <property type="protein sequence ID" value="GEL57492.1"/>
    <property type="molecule type" value="Genomic_DNA"/>
</dbReference>
<comment type="function">
    <text evidence="8">Catalyzes the condensation of pantoate with beta-alanine in an ATP-dependent reaction via a pantoyl-adenylate intermediate.</text>
</comment>
<name>A0A0D6N1K0_9PROT</name>
<dbReference type="SUPFAM" id="SSF52374">
    <property type="entry name" value="Nucleotidylyl transferase"/>
    <property type="match status" value="1"/>
</dbReference>
<feature type="binding site" evidence="8">
    <location>
        <position position="177"/>
    </location>
    <ligand>
        <name>ATP</name>
        <dbReference type="ChEBI" id="CHEBI:30616"/>
    </ligand>
</feature>
<evidence type="ECO:0000256" key="1">
    <source>
        <dbReference type="ARBA" id="ARBA00004990"/>
    </source>
</evidence>
<feature type="binding site" evidence="8">
    <location>
        <position position="61"/>
    </location>
    <ligand>
        <name>(R)-pantoate</name>
        <dbReference type="ChEBI" id="CHEBI:15980"/>
    </ligand>
</feature>
<keyword evidence="12" id="KW-1185">Reference proteome</keyword>
<dbReference type="Proteomes" id="UP000032671">
    <property type="component" value="Unassembled WGS sequence"/>
</dbReference>
<dbReference type="GO" id="GO:0015940">
    <property type="term" value="P:pantothenate biosynthetic process"/>
    <property type="evidence" value="ECO:0007669"/>
    <property type="project" value="UniProtKB-UniRule"/>
</dbReference>
<organism evidence="9 11">
    <name type="scientific">Acetobacter cibinongensis</name>
    <dbReference type="NCBI Taxonomy" id="146475"/>
    <lineage>
        <taxon>Bacteria</taxon>
        <taxon>Pseudomonadati</taxon>
        <taxon>Pseudomonadota</taxon>
        <taxon>Alphaproteobacteria</taxon>
        <taxon>Acetobacterales</taxon>
        <taxon>Acetobacteraceae</taxon>
        <taxon>Acetobacter</taxon>
    </lineage>
</organism>
<dbReference type="EC" id="6.3.2.1" evidence="8"/>
<dbReference type="CDD" id="cd00560">
    <property type="entry name" value="PanC"/>
    <property type="match status" value="1"/>
</dbReference>
<dbReference type="EMBL" id="BAMV01000008">
    <property type="protein sequence ID" value="GAN59872.1"/>
    <property type="molecule type" value="Genomic_DNA"/>
</dbReference>
<evidence type="ECO:0000313" key="10">
    <source>
        <dbReference type="EMBL" id="GEL57492.1"/>
    </source>
</evidence>
<keyword evidence="5 8" id="KW-0547">Nucleotide-binding</keyword>
<dbReference type="STRING" id="1231339.Abci_008_005"/>